<dbReference type="InterPro" id="IPR003482">
    <property type="entry name" value="Whib"/>
</dbReference>
<evidence type="ECO:0000256" key="8">
    <source>
        <dbReference type="ARBA" id="ARBA00023125"/>
    </source>
</evidence>
<gene>
    <name evidence="13" type="primary">whiB7</name>
    <name evidence="11" type="synonym">whiB</name>
    <name evidence="13" type="ORF">COCCU_10860</name>
</gene>
<dbReference type="GO" id="GO:0045454">
    <property type="term" value="P:cell redox homeostasis"/>
    <property type="evidence" value="ECO:0007669"/>
    <property type="project" value="TreeGrafter"/>
</dbReference>
<dbReference type="KEGG" id="cok:COCCU_10860"/>
<keyword evidence="5 11" id="KW-0408">Iron</keyword>
<keyword evidence="6 11" id="KW-0411">Iron-sulfur</keyword>
<proteinExistence type="inferred from homology"/>
<dbReference type="GO" id="GO:0051539">
    <property type="term" value="F:4 iron, 4 sulfur cluster binding"/>
    <property type="evidence" value="ECO:0007669"/>
    <property type="project" value="UniProtKB-UniRule"/>
</dbReference>
<keyword evidence="9 11" id="KW-1015">Disulfide bond</keyword>
<dbReference type="GO" id="GO:0045892">
    <property type="term" value="P:negative regulation of DNA-templated transcription"/>
    <property type="evidence" value="ECO:0007669"/>
    <property type="project" value="TreeGrafter"/>
</dbReference>
<feature type="domain" description="4Fe-4S Wbl-type" evidence="12">
    <location>
        <begin position="4"/>
        <end position="60"/>
    </location>
</feature>
<dbReference type="InterPro" id="IPR034768">
    <property type="entry name" value="4FE4S_WBL"/>
</dbReference>
<dbReference type="PROSITE" id="PS51674">
    <property type="entry name" value="4FE4S_WBL"/>
    <property type="match status" value="1"/>
</dbReference>
<feature type="binding site" evidence="11">
    <location>
        <position position="27"/>
    </location>
    <ligand>
        <name>[4Fe-4S] cluster</name>
        <dbReference type="ChEBI" id="CHEBI:49883"/>
    </ligand>
</feature>
<evidence type="ECO:0000256" key="9">
    <source>
        <dbReference type="ARBA" id="ARBA00023157"/>
    </source>
</evidence>
<evidence type="ECO:0000313" key="14">
    <source>
        <dbReference type="Proteomes" id="UP000424462"/>
    </source>
</evidence>
<evidence type="ECO:0000256" key="2">
    <source>
        <dbReference type="ARBA" id="ARBA00006597"/>
    </source>
</evidence>
<keyword evidence="11" id="KW-0963">Cytoplasm</keyword>
<keyword evidence="8 11" id="KW-0238">DNA-binding</keyword>
<dbReference type="GO" id="GO:0035731">
    <property type="term" value="F:dinitrosyl-iron complex binding"/>
    <property type="evidence" value="ECO:0007669"/>
    <property type="project" value="UniProtKB-UniRule"/>
</dbReference>
<dbReference type="PANTHER" id="PTHR38839:SF7">
    <property type="entry name" value="TRANSCRIPTIONAL REGULATOR WHIB4"/>
    <property type="match status" value="1"/>
</dbReference>
<comment type="similarity">
    <text evidence="2 11">Belongs to the WhiB family.</text>
</comment>
<keyword evidence="10 11" id="KW-0804">Transcription</keyword>
<dbReference type="Pfam" id="PF02467">
    <property type="entry name" value="Whib"/>
    <property type="match status" value="1"/>
</dbReference>
<evidence type="ECO:0000259" key="12">
    <source>
        <dbReference type="PROSITE" id="PS51674"/>
    </source>
</evidence>
<reference evidence="13 14" key="1">
    <citation type="submission" date="2019-11" db="EMBL/GenBank/DDBJ databases">
        <title>Complete genome sequence of Corynebacterium kalinowskii 1959, a novel Corynebacterium species isolated from soil of a small paddock in Vilsendorf, Germany.</title>
        <authorList>
            <person name="Schaffert L."/>
            <person name="Ruwe M."/>
            <person name="Milse J."/>
            <person name="Hanuschka K."/>
            <person name="Ortseifen V."/>
            <person name="Droste J."/>
            <person name="Brandt D."/>
            <person name="Schlueter L."/>
            <person name="Kutter Y."/>
            <person name="Vinke S."/>
            <person name="Viehoefer P."/>
            <person name="Jacob L."/>
            <person name="Luebke N.-C."/>
            <person name="Schulte-Berndt E."/>
            <person name="Hain C."/>
            <person name="Linder M."/>
            <person name="Schmidt P."/>
            <person name="Wollenschlaeger L."/>
            <person name="Luttermann T."/>
            <person name="Thieme E."/>
            <person name="Hassa J."/>
            <person name="Haak M."/>
            <person name="Wittchen M."/>
            <person name="Mentz A."/>
            <person name="Persicke M."/>
            <person name="Busche T."/>
            <person name="Ruckert C."/>
        </authorList>
    </citation>
    <scope>NUCLEOTIDE SEQUENCE [LARGE SCALE GENOMIC DNA]</scope>
    <source>
        <strain evidence="13 14">2039</strain>
    </source>
</reference>
<dbReference type="GO" id="GO:0005737">
    <property type="term" value="C:cytoplasm"/>
    <property type="evidence" value="ECO:0007669"/>
    <property type="project" value="UniProtKB-SubCell"/>
</dbReference>
<dbReference type="GO" id="GO:0003677">
    <property type="term" value="F:DNA binding"/>
    <property type="evidence" value="ECO:0007669"/>
    <property type="project" value="UniProtKB-UniRule"/>
</dbReference>
<evidence type="ECO:0000256" key="7">
    <source>
        <dbReference type="ARBA" id="ARBA00023015"/>
    </source>
</evidence>
<feature type="binding site" evidence="11">
    <location>
        <position position="5"/>
    </location>
    <ligand>
        <name>[4Fe-4S] cluster</name>
        <dbReference type="ChEBI" id="CHEBI:49883"/>
    </ligand>
</feature>
<feature type="binding site" evidence="11">
    <location>
        <position position="36"/>
    </location>
    <ligand>
        <name>[4Fe-4S] cluster</name>
        <dbReference type="ChEBI" id="CHEBI:49883"/>
    </ligand>
</feature>
<evidence type="ECO:0000256" key="11">
    <source>
        <dbReference type="HAMAP-Rule" id="MF_01479"/>
    </source>
</evidence>
<evidence type="ECO:0000256" key="4">
    <source>
        <dbReference type="ARBA" id="ARBA00022723"/>
    </source>
</evidence>
<accession>A0A6B8VYH5</accession>
<keyword evidence="7 11" id="KW-0805">Transcription regulation</keyword>
<dbReference type="GO" id="GO:0046872">
    <property type="term" value="F:metal ion binding"/>
    <property type="evidence" value="ECO:0007669"/>
    <property type="project" value="UniProtKB-KW"/>
</dbReference>
<sequence length="87" mass="9903">MQATCRRGDPDELFVRGAQQRQAAAICRPCTVRTQCLATALDDREEFGVWGGLTERQRRAILRHNPHIENWADYFTTGGRLTDLRAS</sequence>
<name>A0A6B8VYH5_9CORY</name>
<comment type="cofactor">
    <cofactor evidence="11">
        <name>[4Fe-4S] cluster</name>
        <dbReference type="ChEBI" id="CHEBI:49883"/>
    </cofactor>
    <text evidence="11">Binds 1 [4Fe-4S] cluster per subunit. Following nitrosylation of the [4Fe-4S] cluster binds 1 [4Fe-8(NO)] cluster per subunit.</text>
</comment>
<dbReference type="Proteomes" id="UP000424462">
    <property type="component" value="Chromosome"/>
</dbReference>
<dbReference type="AlphaFoldDB" id="A0A6B8VYH5"/>
<keyword evidence="4 11" id="KW-0479">Metal-binding</keyword>
<dbReference type="PANTHER" id="PTHR38839">
    <property type="entry name" value="TRANSCRIPTIONAL REGULATOR WHID-RELATED"/>
    <property type="match status" value="1"/>
</dbReference>
<comment type="function">
    <text evidence="11">Acts as a transcriptional regulator. Probably redox-responsive. The apo- but not holo-form probably binds DNA.</text>
</comment>
<evidence type="ECO:0000256" key="6">
    <source>
        <dbReference type="ARBA" id="ARBA00023014"/>
    </source>
</evidence>
<comment type="PTM">
    <text evidence="11">Upon Fe-S cluster removal intramolecular disulfide bonds are formed.</text>
</comment>
<comment type="subcellular location">
    <subcellularLocation>
        <location evidence="1 11">Cytoplasm</location>
    </subcellularLocation>
</comment>
<protein>
    <recommendedName>
        <fullName evidence="11">Transcriptional regulator WhiB</fullName>
    </recommendedName>
</protein>
<evidence type="ECO:0000256" key="3">
    <source>
        <dbReference type="ARBA" id="ARBA00022485"/>
    </source>
</evidence>
<evidence type="ECO:0000256" key="1">
    <source>
        <dbReference type="ARBA" id="ARBA00004496"/>
    </source>
</evidence>
<feature type="binding site" evidence="11">
    <location>
        <position position="30"/>
    </location>
    <ligand>
        <name>[4Fe-4S] cluster</name>
        <dbReference type="ChEBI" id="CHEBI:49883"/>
    </ligand>
</feature>
<evidence type="ECO:0000256" key="5">
    <source>
        <dbReference type="ARBA" id="ARBA00023004"/>
    </source>
</evidence>
<dbReference type="HAMAP" id="MF_01479">
    <property type="entry name" value="WhiB"/>
    <property type="match status" value="1"/>
</dbReference>
<evidence type="ECO:0000256" key="10">
    <source>
        <dbReference type="ARBA" id="ARBA00023163"/>
    </source>
</evidence>
<organism evidence="13 14">
    <name type="scientific">Corynebacterium occultum</name>
    <dbReference type="NCBI Taxonomy" id="2675219"/>
    <lineage>
        <taxon>Bacteria</taxon>
        <taxon>Bacillati</taxon>
        <taxon>Actinomycetota</taxon>
        <taxon>Actinomycetes</taxon>
        <taxon>Mycobacteriales</taxon>
        <taxon>Corynebacteriaceae</taxon>
        <taxon>Corynebacterium</taxon>
    </lineage>
</organism>
<keyword evidence="14" id="KW-1185">Reference proteome</keyword>
<comment type="PTM">
    <text evidence="11">The Fe-S cluster can be nitrosylated by nitric oxide (NO).</text>
</comment>
<evidence type="ECO:0000313" key="13">
    <source>
        <dbReference type="EMBL" id="QGU08089.1"/>
    </source>
</evidence>
<dbReference type="EMBL" id="CP046455">
    <property type="protein sequence ID" value="QGU08089.1"/>
    <property type="molecule type" value="Genomic_DNA"/>
</dbReference>
<keyword evidence="3 11" id="KW-0004">4Fe-4S</keyword>
<dbReference type="GO" id="GO:0047134">
    <property type="term" value="F:protein-disulfide reductase [NAD(P)H] activity"/>
    <property type="evidence" value="ECO:0007669"/>
    <property type="project" value="TreeGrafter"/>
</dbReference>